<evidence type="ECO:0000256" key="6">
    <source>
        <dbReference type="ARBA" id="ARBA00023136"/>
    </source>
</evidence>
<evidence type="ECO:0000256" key="3">
    <source>
        <dbReference type="ARBA" id="ARBA00022692"/>
    </source>
</evidence>
<protein>
    <submittedName>
        <fullName evidence="9">Uncharacterized protein</fullName>
    </submittedName>
</protein>
<sequence>MDRREDSSDISDSNPEKRIFQVVPDNNVSILWQIPQIAVITAAEILFSITGFEFAYSQSPASMKSLVQALWILTVAAGDLIIVAVTLINFGNPVLQYLVYAGAMLVIITIFGVLSHYYYEYKIYSDEQESVSVESDQEDSSSDSTSSTQSKLSVVLTSNYGSIKTTSDKPANGLDNIAFIADDVRNTNC</sequence>
<evidence type="ECO:0000256" key="5">
    <source>
        <dbReference type="ARBA" id="ARBA00022989"/>
    </source>
</evidence>
<name>A0A915CUQ3_9BILA</name>
<dbReference type="GO" id="GO:0016020">
    <property type="term" value="C:membrane"/>
    <property type="evidence" value="ECO:0007669"/>
    <property type="project" value="UniProtKB-SubCell"/>
</dbReference>
<dbReference type="PANTHER" id="PTHR11654">
    <property type="entry name" value="OLIGOPEPTIDE TRANSPORTER-RELATED"/>
    <property type="match status" value="1"/>
</dbReference>
<comment type="similarity">
    <text evidence="2">Belongs to the major facilitator superfamily. Proton-dependent oligopeptide transporter (POT/PTR) (TC 2.A.17) family.</text>
</comment>
<accession>A0A915CUQ3</accession>
<dbReference type="GO" id="GO:0022857">
    <property type="term" value="F:transmembrane transporter activity"/>
    <property type="evidence" value="ECO:0007669"/>
    <property type="project" value="InterPro"/>
</dbReference>
<dbReference type="InterPro" id="IPR036259">
    <property type="entry name" value="MFS_trans_sf"/>
</dbReference>
<dbReference type="GO" id="GO:0015833">
    <property type="term" value="P:peptide transport"/>
    <property type="evidence" value="ECO:0007669"/>
    <property type="project" value="UniProtKB-KW"/>
</dbReference>
<dbReference type="InterPro" id="IPR000109">
    <property type="entry name" value="POT_fam"/>
</dbReference>
<dbReference type="Pfam" id="PF00854">
    <property type="entry name" value="PTR2"/>
    <property type="match status" value="1"/>
</dbReference>
<feature type="transmembrane region" description="Helical" evidence="7">
    <location>
        <begin position="34"/>
        <end position="57"/>
    </location>
</feature>
<keyword evidence="4" id="KW-0813">Transport</keyword>
<proteinExistence type="inferred from homology"/>
<organism evidence="8 9">
    <name type="scientific">Ditylenchus dipsaci</name>
    <dbReference type="NCBI Taxonomy" id="166011"/>
    <lineage>
        <taxon>Eukaryota</taxon>
        <taxon>Metazoa</taxon>
        <taxon>Ecdysozoa</taxon>
        <taxon>Nematoda</taxon>
        <taxon>Chromadorea</taxon>
        <taxon>Rhabditida</taxon>
        <taxon>Tylenchina</taxon>
        <taxon>Tylenchomorpha</taxon>
        <taxon>Sphaerularioidea</taxon>
        <taxon>Anguinidae</taxon>
        <taxon>Anguininae</taxon>
        <taxon>Ditylenchus</taxon>
    </lineage>
</organism>
<keyword evidence="3 7" id="KW-0812">Transmembrane</keyword>
<keyword evidence="8" id="KW-1185">Reference proteome</keyword>
<keyword evidence="4" id="KW-0653">Protein transport</keyword>
<dbReference type="AlphaFoldDB" id="A0A915CUQ3"/>
<feature type="transmembrane region" description="Helical" evidence="7">
    <location>
        <begin position="69"/>
        <end position="91"/>
    </location>
</feature>
<keyword evidence="6 7" id="KW-0472">Membrane</keyword>
<keyword evidence="5 7" id="KW-1133">Transmembrane helix</keyword>
<evidence type="ECO:0000313" key="9">
    <source>
        <dbReference type="WBParaSite" id="jg12848"/>
    </source>
</evidence>
<feature type="transmembrane region" description="Helical" evidence="7">
    <location>
        <begin position="97"/>
        <end position="119"/>
    </location>
</feature>
<evidence type="ECO:0000313" key="8">
    <source>
        <dbReference type="Proteomes" id="UP000887574"/>
    </source>
</evidence>
<evidence type="ECO:0000256" key="2">
    <source>
        <dbReference type="ARBA" id="ARBA00005982"/>
    </source>
</evidence>
<keyword evidence="4" id="KW-0571">Peptide transport</keyword>
<reference evidence="9" key="1">
    <citation type="submission" date="2022-11" db="UniProtKB">
        <authorList>
            <consortium name="WormBaseParasite"/>
        </authorList>
    </citation>
    <scope>IDENTIFICATION</scope>
</reference>
<comment type="subcellular location">
    <subcellularLocation>
        <location evidence="1">Membrane</location>
        <topology evidence="1">Multi-pass membrane protein</topology>
    </subcellularLocation>
</comment>
<evidence type="ECO:0000256" key="4">
    <source>
        <dbReference type="ARBA" id="ARBA00022856"/>
    </source>
</evidence>
<dbReference type="Proteomes" id="UP000887574">
    <property type="component" value="Unplaced"/>
</dbReference>
<evidence type="ECO:0000256" key="7">
    <source>
        <dbReference type="SAM" id="Phobius"/>
    </source>
</evidence>
<dbReference type="Gene3D" id="1.20.1250.20">
    <property type="entry name" value="MFS general substrate transporter like domains"/>
    <property type="match status" value="1"/>
</dbReference>
<dbReference type="WBParaSite" id="jg12848">
    <property type="protein sequence ID" value="jg12848"/>
    <property type="gene ID" value="jg12848"/>
</dbReference>
<evidence type="ECO:0000256" key="1">
    <source>
        <dbReference type="ARBA" id="ARBA00004141"/>
    </source>
</evidence>